<dbReference type="SUPFAM" id="SSF57716">
    <property type="entry name" value="Glucocorticoid receptor-like (DNA-binding domain)"/>
    <property type="match status" value="1"/>
</dbReference>
<dbReference type="GO" id="GO:1900378">
    <property type="term" value="P:positive regulation of secondary metabolite biosynthetic process"/>
    <property type="evidence" value="ECO:0007669"/>
    <property type="project" value="TreeGrafter"/>
</dbReference>
<evidence type="ECO:0000256" key="3">
    <source>
        <dbReference type="ARBA" id="ARBA00022833"/>
    </source>
</evidence>
<dbReference type="InterPro" id="IPR000962">
    <property type="entry name" value="Znf_DskA_TraR"/>
</dbReference>
<dbReference type="PANTHER" id="PTHR38777">
    <property type="entry name" value="FELS-2 PROPHAGE PROTEIN"/>
    <property type="match status" value="1"/>
</dbReference>
<accession>E3BKQ2</accession>
<evidence type="ECO:0000259" key="5">
    <source>
        <dbReference type="Pfam" id="PF01258"/>
    </source>
</evidence>
<keyword evidence="2" id="KW-0863">Zinc-finger</keyword>
<dbReference type="OrthoDB" id="962301at2"/>
<dbReference type="GO" id="GO:0008270">
    <property type="term" value="F:zinc ion binding"/>
    <property type="evidence" value="ECO:0007669"/>
    <property type="project" value="UniProtKB-KW"/>
</dbReference>
<dbReference type="EMBL" id="AEIU01000075">
    <property type="protein sequence ID" value="EFP96246.1"/>
    <property type="molecule type" value="Genomic_DNA"/>
</dbReference>
<dbReference type="RefSeq" id="WP_009601622.1">
    <property type="nucleotide sequence ID" value="NZ_AEIU01000075.1"/>
</dbReference>
<proteinExistence type="predicted"/>
<dbReference type="Gene3D" id="1.20.120.910">
    <property type="entry name" value="DksA, coiled-coil domain"/>
    <property type="match status" value="1"/>
</dbReference>
<reference evidence="6 7" key="1">
    <citation type="journal article" date="2012" name="Int. J. Syst. Evol. Microbiol.">
        <title>Vibrio caribbeanicus sp. nov., isolated from the marine sponge Scleritoderma cyanea.</title>
        <authorList>
            <person name="Hoffmann M."/>
            <person name="Monday S.R."/>
            <person name="Allard M.W."/>
            <person name="Strain E.A."/>
            <person name="Whittaker P."/>
            <person name="Naum M."/>
            <person name="McCarthy P.J."/>
            <person name="Lopez J.V."/>
            <person name="Fischer M."/>
            <person name="Brown E.W."/>
        </authorList>
    </citation>
    <scope>NUCLEOTIDE SEQUENCE [LARGE SCALE GENOMIC DNA]</scope>
    <source>
        <strain evidence="6 7">ATCC BAA-2122</strain>
    </source>
</reference>
<dbReference type="NCBIfam" id="NF008243">
    <property type="entry name" value="PRK11019.1"/>
    <property type="match status" value="1"/>
</dbReference>
<dbReference type="PANTHER" id="PTHR38777:SF1">
    <property type="entry name" value="DNAK SUPPRESSOR PROTEIN"/>
    <property type="match status" value="1"/>
</dbReference>
<keyword evidence="3" id="KW-0862">Zinc</keyword>
<name>E3BKQ2_9VIBR</name>
<feature type="domain" description="Zinc finger DksA/TraR C4-type" evidence="5">
    <location>
        <begin position="36"/>
        <end position="68"/>
    </location>
</feature>
<feature type="zinc finger region" description="dksA C4-type" evidence="4">
    <location>
        <begin position="40"/>
        <end position="64"/>
    </location>
</feature>
<evidence type="ECO:0000256" key="4">
    <source>
        <dbReference type="PROSITE-ProRule" id="PRU00510"/>
    </source>
</evidence>
<dbReference type="PROSITE" id="PS51128">
    <property type="entry name" value="ZF_DKSA_2"/>
    <property type="match status" value="1"/>
</dbReference>
<dbReference type="AlphaFoldDB" id="E3BKQ2"/>
<dbReference type="Proteomes" id="UP000002943">
    <property type="component" value="Unassembled WGS sequence"/>
</dbReference>
<evidence type="ECO:0000313" key="6">
    <source>
        <dbReference type="EMBL" id="EFP96246.1"/>
    </source>
</evidence>
<protein>
    <recommendedName>
        <fullName evidence="5">Zinc finger DksA/TraR C4-type domain-containing protein</fullName>
    </recommendedName>
</protein>
<gene>
    <name evidence="6" type="ORF">VIBC2010_11794</name>
</gene>
<evidence type="ECO:0000256" key="2">
    <source>
        <dbReference type="ARBA" id="ARBA00022771"/>
    </source>
</evidence>
<dbReference type="Pfam" id="PF01258">
    <property type="entry name" value="zf-dskA_traR"/>
    <property type="match status" value="1"/>
</dbReference>
<keyword evidence="7" id="KW-1185">Reference proteome</keyword>
<comment type="caution">
    <text evidence="6">The sequence shown here is derived from an EMBL/GenBank/DDBJ whole genome shotgun (WGS) entry which is preliminary data.</text>
</comment>
<evidence type="ECO:0000256" key="1">
    <source>
        <dbReference type="ARBA" id="ARBA00022723"/>
    </source>
</evidence>
<dbReference type="STRING" id="796620.VIBC2010_11794"/>
<keyword evidence="1" id="KW-0479">Metal-binding</keyword>
<sequence>MANGFTKDGGVQEQIDATIDDAIVRARSKLHHQSNTTEYCIECGEQIPLGRRQALPGVELCIQCQSEKDDNEKALNLFNRRGSKDSQLR</sequence>
<organism evidence="6 7">
    <name type="scientific">Vibrio caribbeanicus ATCC BAA-2122</name>
    <dbReference type="NCBI Taxonomy" id="796620"/>
    <lineage>
        <taxon>Bacteria</taxon>
        <taxon>Pseudomonadati</taxon>
        <taxon>Pseudomonadota</taxon>
        <taxon>Gammaproteobacteria</taxon>
        <taxon>Vibrionales</taxon>
        <taxon>Vibrionaceae</taxon>
        <taxon>Vibrio</taxon>
    </lineage>
</organism>
<dbReference type="eggNOG" id="COG1734">
    <property type="taxonomic scope" value="Bacteria"/>
</dbReference>
<evidence type="ECO:0000313" key="7">
    <source>
        <dbReference type="Proteomes" id="UP000002943"/>
    </source>
</evidence>